<name>A0A0E0QIL7_ORYRU</name>
<proteinExistence type="predicted"/>
<evidence type="ECO:0000256" key="1">
    <source>
        <dbReference type="SAM" id="MobiDB-lite"/>
    </source>
</evidence>
<dbReference type="HOGENOM" id="CLU_1535000_0_0_1"/>
<dbReference type="Proteomes" id="UP000008022">
    <property type="component" value="Unassembled WGS sequence"/>
</dbReference>
<keyword evidence="3" id="KW-1185">Reference proteome</keyword>
<feature type="region of interest" description="Disordered" evidence="1">
    <location>
        <begin position="1"/>
        <end position="52"/>
    </location>
</feature>
<protein>
    <submittedName>
        <fullName evidence="2">Uncharacterized protein</fullName>
    </submittedName>
</protein>
<dbReference type="Gramene" id="ORUFI08G15490.1">
    <property type="protein sequence ID" value="ORUFI08G15490.1"/>
    <property type="gene ID" value="ORUFI08G15490"/>
</dbReference>
<feature type="region of interest" description="Disordered" evidence="1">
    <location>
        <begin position="70"/>
        <end position="115"/>
    </location>
</feature>
<reference evidence="2" key="2">
    <citation type="submission" date="2015-06" db="UniProtKB">
        <authorList>
            <consortium name="EnsemblPlants"/>
        </authorList>
    </citation>
    <scope>IDENTIFICATION</scope>
</reference>
<dbReference type="EnsemblPlants" id="ORUFI08G15490.1">
    <property type="protein sequence ID" value="ORUFI08G15490.1"/>
    <property type="gene ID" value="ORUFI08G15490"/>
</dbReference>
<feature type="compositionally biased region" description="Basic and acidic residues" evidence="1">
    <location>
        <begin position="32"/>
        <end position="48"/>
    </location>
</feature>
<reference evidence="3" key="1">
    <citation type="submission" date="2013-06" db="EMBL/GenBank/DDBJ databases">
        <authorList>
            <person name="Zhao Q."/>
        </authorList>
    </citation>
    <scope>NUCLEOTIDE SEQUENCE</scope>
    <source>
        <strain evidence="3">cv. W1943</strain>
    </source>
</reference>
<accession>A0A0E0QIL7</accession>
<feature type="compositionally biased region" description="Basic and acidic residues" evidence="1">
    <location>
        <begin position="159"/>
        <end position="175"/>
    </location>
</feature>
<feature type="region of interest" description="Disordered" evidence="1">
    <location>
        <begin position="130"/>
        <end position="175"/>
    </location>
</feature>
<dbReference type="AlphaFoldDB" id="A0A0E0QIL7"/>
<evidence type="ECO:0000313" key="2">
    <source>
        <dbReference type="EnsemblPlants" id="ORUFI08G15490.1"/>
    </source>
</evidence>
<evidence type="ECO:0000313" key="3">
    <source>
        <dbReference type="Proteomes" id="UP000008022"/>
    </source>
</evidence>
<sequence>MMGGASGEGCEDWDGGDDARRSELEWMGGSNRPREEGMGAMGDLRRGCGESGWELPQLQERWRKWEERMMGGASGEGCEDWDGGDDARRSELEWMGGSNRPREEGMGAMGDGWELPQLQERWRKWEERMMGGASGEGCEDWDGGDDARRSELEWMGGSDRPREEGMGAMGECERR</sequence>
<organism evidence="2 3">
    <name type="scientific">Oryza rufipogon</name>
    <name type="common">Brownbeard rice</name>
    <name type="synonym">Asian wild rice</name>
    <dbReference type="NCBI Taxonomy" id="4529"/>
    <lineage>
        <taxon>Eukaryota</taxon>
        <taxon>Viridiplantae</taxon>
        <taxon>Streptophyta</taxon>
        <taxon>Embryophyta</taxon>
        <taxon>Tracheophyta</taxon>
        <taxon>Spermatophyta</taxon>
        <taxon>Magnoliopsida</taxon>
        <taxon>Liliopsida</taxon>
        <taxon>Poales</taxon>
        <taxon>Poaceae</taxon>
        <taxon>BOP clade</taxon>
        <taxon>Oryzoideae</taxon>
        <taxon>Oryzeae</taxon>
        <taxon>Oryzinae</taxon>
        <taxon>Oryza</taxon>
    </lineage>
</organism>